<evidence type="ECO:0000256" key="2">
    <source>
        <dbReference type="ARBA" id="ARBA00007362"/>
    </source>
</evidence>
<feature type="transmembrane region" description="Helical" evidence="6">
    <location>
        <begin position="176"/>
        <end position="195"/>
    </location>
</feature>
<feature type="transmembrane region" description="Helical" evidence="6">
    <location>
        <begin position="93"/>
        <end position="113"/>
    </location>
</feature>
<dbReference type="Proteomes" id="UP000256661">
    <property type="component" value="Unassembled WGS sequence"/>
</dbReference>
<feature type="domain" description="EamA" evidence="7">
    <location>
        <begin position="176"/>
        <end position="310"/>
    </location>
</feature>
<dbReference type="Pfam" id="PF00892">
    <property type="entry name" value="EamA"/>
    <property type="match status" value="2"/>
</dbReference>
<evidence type="ECO:0000256" key="4">
    <source>
        <dbReference type="ARBA" id="ARBA00022989"/>
    </source>
</evidence>
<feature type="transmembrane region" description="Helical" evidence="6">
    <location>
        <begin position="53"/>
        <end position="72"/>
    </location>
</feature>
<dbReference type="RefSeq" id="WP_116024846.1">
    <property type="nucleotide sequence ID" value="NZ_QTTT01000001.1"/>
</dbReference>
<evidence type="ECO:0000256" key="6">
    <source>
        <dbReference type="SAM" id="Phobius"/>
    </source>
</evidence>
<evidence type="ECO:0000313" key="8">
    <source>
        <dbReference type="EMBL" id="REE99551.1"/>
    </source>
</evidence>
<dbReference type="InterPro" id="IPR000620">
    <property type="entry name" value="EamA_dom"/>
</dbReference>
<organism evidence="8 9">
    <name type="scientific">Thermomonospora umbrina</name>
    <dbReference type="NCBI Taxonomy" id="111806"/>
    <lineage>
        <taxon>Bacteria</taxon>
        <taxon>Bacillati</taxon>
        <taxon>Actinomycetota</taxon>
        <taxon>Actinomycetes</taxon>
        <taxon>Streptosporangiales</taxon>
        <taxon>Thermomonosporaceae</taxon>
        <taxon>Thermomonospora</taxon>
    </lineage>
</organism>
<feature type="transmembrane region" description="Helical" evidence="6">
    <location>
        <begin position="119"/>
        <end position="139"/>
    </location>
</feature>
<dbReference type="PANTHER" id="PTHR32322">
    <property type="entry name" value="INNER MEMBRANE TRANSPORTER"/>
    <property type="match status" value="1"/>
</dbReference>
<dbReference type="AlphaFoldDB" id="A0A3D9T702"/>
<evidence type="ECO:0000256" key="1">
    <source>
        <dbReference type="ARBA" id="ARBA00004141"/>
    </source>
</evidence>
<keyword evidence="3 6" id="KW-0812">Transmembrane</keyword>
<dbReference type="OrthoDB" id="9787117at2"/>
<keyword evidence="4 6" id="KW-1133">Transmembrane helix</keyword>
<dbReference type="GO" id="GO:0016020">
    <property type="term" value="C:membrane"/>
    <property type="evidence" value="ECO:0007669"/>
    <property type="project" value="UniProtKB-SubCell"/>
</dbReference>
<dbReference type="SUPFAM" id="SSF103481">
    <property type="entry name" value="Multidrug resistance efflux transporter EmrE"/>
    <property type="match status" value="2"/>
</dbReference>
<feature type="transmembrane region" description="Helical" evidence="6">
    <location>
        <begin position="237"/>
        <end position="256"/>
    </location>
</feature>
<evidence type="ECO:0000259" key="7">
    <source>
        <dbReference type="Pfam" id="PF00892"/>
    </source>
</evidence>
<comment type="similarity">
    <text evidence="2">Belongs to the EamA transporter family.</text>
</comment>
<proteinExistence type="inferred from homology"/>
<feature type="domain" description="EamA" evidence="7">
    <location>
        <begin position="25"/>
        <end position="164"/>
    </location>
</feature>
<dbReference type="EMBL" id="QTTT01000001">
    <property type="protein sequence ID" value="REE99551.1"/>
    <property type="molecule type" value="Genomic_DNA"/>
</dbReference>
<accession>A0A3D9T702</accession>
<dbReference type="InterPro" id="IPR050638">
    <property type="entry name" value="AA-Vitamin_Transporters"/>
</dbReference>
<sequence>MSTRLIESPGSAVPSGRRGTGSADILLAASLWGTTGTVRTLAPSGADPVSVGAARIVLGGAVLLAVAALIRGRDGSSARGEGLRRLLSQRRRWWLLAFGAVCAAVYQCAFFAAVARTGVATGTVVTIGSAPAFTGLIALMTRGPRPSWRWTVATACAVVGCAALVGGGRSAGVEPFGVALALLSGLAYAVYATIASHLISRGEDDRAVAATLFGLAAVLLLPVLVAGSPGWLLSPSGALVTAYLGVITTAGAYLLYARGLRGTPVTTATTLTLAEPAVAAVLGLLVLDERLGGVALAGLGLLSVGLVLLILAGRR</sequence>
<dbReference type="PANTHER" id="PTHR32322:SF2">
    <property type="entry name" value="EAMA DOMAIN-CONTAINING PROTEIN"/>
    <property type="match status" value="1"/>
</dbReference>
<comment type="subcellular location">
    <subcellularLocation>
        <location evidence="1">Membrane</location>
        <topology evidence="1">Multi-pass membrane protein</topology>
    </subcellularLocation>
</comment>
<feature type="transmembrane region" description="Helical" evidence="6">
    <location>
        <begin position="151"/>
        <end position="170"/>
    </location>
</feature>
<evidence type="ECO:0000313" key="9">
    <source>
        <dbReference type="Proteomes" id="UP000256661"/>
    </source>
</evidence>
<name>A0A3D9T702_9ACTN</name>
<gene>
    <name evidence="8" type="ORF">DFJ69_5064</name>
</gene>
<keyword evidence="5 6" id="KW-0472">Membrane</keyword>
<feature type="transmembrane region" description="Helical" evidence="6">
    <location>
        <begin position="293"/>
        <end position="312"/>
    </location>
</feature>
<keyword evidence="9" id="KW-1185">Reference proteome</keyword>
<feature type="transmembrane region" description="Helical" evidence="6">
    <location>
        <begin position="268"/>
        <end position="287"/>
    </location>
</feature>
<evidence type="ECO:0000256" key="3">
    <source>
        <dbReference type="ARBA" id="ARBA00022692"/>
    </source>
</evidence>
<reference evidence="8 9" key="1">
    <citation type="submission" date="2018-08" db="EMBL/GenBank/DDBJ databases">
        <title>Sequencing the genomes of 1000 actinobacteria strains.</title>
        <authorList>
            <person name="Klenk H.-P."/>
        </authorList>
    </citation>
    <scope>NUCLEOTIDE SEQUENCE [LARGE SCALE GENOMIC DNA]</scope>
    <source>
        <strain evidence="8 9">DSM 43927</strain>
    </source>
</reference>
<feature type="transmembrane region" description="Helical" evidence="6">
    <location>
        <begin position="207"/>
        <end position="225"/>
    </location>
</feature>
<protein>
    <submittedName>
        <fullName evidence="8">DME family drug/metabolite transporter</fullName>
    </submittedName>
</protein>
<evidence type="ECO:0000256" key="5">
    <source>
        <dbReference type="ARBA" id="ARBA00023136"/>
    </source>
</evidence>
<dbReference type="InterPro" id="IPR037185">
    <property type="entry name" value="EmrE-like"/>
</dbReference>
<comment type="caution">
    <text evidence="8">The sequence shown here is derived from an EMBL/GenBank/DDBJ whole genome shotgun (WGS) entry which is preliminary data.</text>
</comment>